<dbReference type="AlphaFoldDB" id="A0A8H9YTJ6"/>
<reference evidence="12" key="1">
    <citation type="journal article" date="2020" name="Microorganisms">
        <title>Reliable Identification of Environmental Pseudomonas Isolates Using the rpoD Gene.</title>
        <authorList>
            <consortium name="The Broad Institute Genome Sequencing Platform"/>
            <person name="Girard L."/>
            <person name="Lood C."/>
            <person name="Rokni-Zadeh H."/>
            <person name="van Noort V."/>
            <person name="Lavigne R."/>
            <person name="De Mot R."/>
        </authorList>
    </citation>
    <scope>NUCLEOTIDE SEQUENCE [LARGE SCALE GENOMIC DNA]</scope>
    <source>
        <strain evidence="12">SWRI145</strain>
    </source>
</reference>
<protein>
    <recommendedName>
        <fullName evidence="2">cyclic-guanylate-specific phosphodiesterase</fullName>
        <ecNumber evidence="2">3.1.4.52</ecNumber>
    </recommendedName>
</protein>
<feature type="domain" description="EAL" evidence="11">
    <location>
        <begin position="243"/>
        <end position="495"/>
    </location>
</feature>
<evidence type="ECO:0000256" key="3">
    <source>
        <dbReference type="ARBA" id="ARBA00022475"/>
    </source>
</evidence>
<feature type="transmembrane region" description="Helical" evidence="10">
    <location>
        <begin position="215"/>
        <end position="236"/>
    </location>
</feature>
<dbReference type="InterPro" id="IPR035919">
    <property type="entry name" value="EAL_sf"/>
</dbReference>
<dbReference type="EC" id="3.1.4.52" evidence="2"/>
<comment type="caution">
    <text evidence="12">The sequence shown here is derived from an EMBL/GenBank/DDBJ whole genome shotgun (WGS) entry which is preliminary data.</text>
</comment>
<name>A0A8H9YTJ6_9PSED</name>
<dbReference type="PANTHER" id="PTHR33121:SF60">
    <property type="entry name" value="CYCLIC DI-GMP PHOSPHODIESTERASE PDEC-RELATED"/>
    <property type="match status" value="1"/>
</dbReference>
<gene>
    <name evidence="12" type="ORF">HU722_22790</name>
</gene>
<evidence type="ECO:0000256" key="2">
    <source>
        <dbReference type="ARBA" id="ARBA00012282"/>
    </source>
</evidence>
<evidence type="ECO:0000259" key="11">
    <source>
        <dbReference type="PROSITE" id="PS50883"/>
    </source>
</evidence>
<dbReference type="GO" id="GO:0005886">
    <property type="term" value="C:plasma membrane"/>
    <property type="evidence" value="ECO:0007669"/>
    <property type="project" value="UniProtKB-SubCell"/>
</dbReference>
<evidence type="ECO:0000256" key="4">
    <source>
        <dbReference type="ARBA" id="ARBA00022636"/>
    </source>
</evidence>
<evidence type="ECO:0000256" key="9">
    <source>
        <dbReference type="ARBA" id="ARBA00034290"/>
    </source>
</evidence>
<dbReference type="Pfam" id="PF12792">
    <property type="entry name" value="CSS-motif"/>
    <property type="match status" value="1"/>
</dbReference>
<dbReference type="InterPro" id="IPR050706">
    <property type="entry name" value="Cyclic-di-GMP_PDE-like"/>
</dbReference>
<keyword evidence="5 10" id="KW-0812">Transmembrane</keyword>
<dbReference type="SMART" id="SM00052">
    <property type="entry name" value="EAL"/>
    <property type="match status" value="1"/>
</dbReference>
<dbReference type="Gene3D" id="3.20.20.450">
    <property type="entry name" value="EAL domain"/>
    <property type="match status" value="1"/>
</dbReference>
<evidence type="ECO:0000256" key="1">
    <source>
        <dbReference type="ARBA" id="ARBA00004651"/>
    </source>
</evidence>
<dbReference type="EMBL" id="JABWQF010000014">
    <property type="protein sequence ID" value="MBC3294353.1"/>
    <property type="molecule type" value="Genomic_DNA"/>
</dbReference>
<dbReference type="PROSITE" id="PS50883">
    <property type="entry name" value="EAL"/>
    <property type="match status" value="1"/>
</dbReference>
<evidence type="ECO:0000256" key="10">
    <source>
        <dbReference type="SAM" id="Phobius"/>
    </source>
</evidence>
<evidence type="ECO:0000256" key="5">
    <source>
        <dbReference type="ARBA" id="ARBA00022692"/>
    </source>
</evidence>
<evidence type="ECO:0000256" key="6">
    <source>
        <dbReference type="ARBA" id="ARBA00022801"/>
    </source>
</evidence>
<dbReference type="SUPFAM" id="SSF141868">
    <property type="entry name" value="EAL domain-like"/>
    <property type="match status" value="1"/>
</dbReference>
<comment type="subcellular location">
    <subcellularLocation>
        <location evidence="1">Cell membrane</location>
        <topology evidence="1">Multi-pass membrane protein</topology>
    </subcellularLocation>
</comment>
<dbReference type="CDD" id="cd01948">
    <property type="entry name" value="EAL"/>
    <property type="match status" value="1"/>
</dbReference>
<dbReference type="Pfam" id="PF00563">
    <property type="entry name" value="EAL"/>
    <property type="match status" value="1"/>
</dbReference>
<keyword evidence="3" id="KW-1003">Cell membrane</keyword>
<keyword evidence="6" id="KW-0378">Hydrolase</keyword>
<keyword evidence="4" id="KW-0973">c-di-GMP</keyword>
<comment type="catalytic activity">
    <reaction evidence="9">
        <text>3',3'-c-di-GMP + H2O = 5'-phosphoguanylyl(3'-&gt;5')guanosine + H(+)</text>
        <dbReference type="Rhea" id="RHEA:24902"/>
        <dbReference type="ChEBI" id="CHEBI:15377"/>
        <dbReference type="ChEBI" id="CHEBI:15378"/>
        <dbReference type="ChEBI" id="CHEBI:58754"/>
        <dbReference type="ChEBI" id="CHEBI:58805"/>
        <dbReference type="EC" id="3.1.4.52"/>
    </reaction>
</comment>
<proteinExistence type="predicted"/>
<dbReference type="PANTHER" id="PTHR33121">
    <property type="entry name" value="CYCLIC DI-GMP PHOSPHODIESTERASE PDEF"/>
    <property type="match status" value="1"/>
</dbReference>
<evidence type="ECO:0000256" key="7">
    <source>
        <dbReference type="ARBA" id="ARBA00022989"/>
    </source>
</evidence>
<dbReference type="InterPro" id="IPR024744">
    <property type="entry name" value="CSS-motif_dom"/>
</dbReference>
<dbReference type="GO" id="GO:0071111">
    <property type="term" value="F:cyclic-guanylate-specific phosphodiesterase activity"/>
    <property type="evidence" value="ECO:0007669"/>
    <property type="project" value="UniProtKB-EC"/>
</dbReference>
<keyword evidence="7 10" id="KW-1133">Transmembrane helix</keyword>
<dbReference type="InterPro" id="IPR001633">
    <property type="entry name" value="EAL_dom"/>
</dbReference>
<organism evidence="12">
    <name type="scientific">Pseudomonas tritici</name>
    <dbReference type="NCBI Taxonomy" id="2745518"/>
    <lineage>
        <taxon>Bacteria</taxon>
        <taxon>Pseudomonadati</taxon>
        <taxon>Pseudomonadota</taxon>
        <taxon>Gammaproteobacteria</taxon>
        <taxon>Pseudomonadales</taxon>
        <taxon>Pseudomonadaceae</taxon>
        <taxon>Pseudomonas</taxon>
    </lineage>
</organism>
<keyword evidence="8 10" id="KW-0472">Membrane</keyword>
<evidence type="ECO:0000256" key="8">
    <source>
        <dbReference type="ARBA" id="ARBA00023136"/>
    </source>
</evidence>
<sequence length="506" mass="57531">MLFFVVLEGLSYLVFRDKINNYTTEVLRRAESLYEQLETVGHVANLNEGISSAPCSYENLQQLRIFIWPYPLIKDVGYVTQIGLTCTATWGIFQAHIPLNRFEKKIQINDSTWLFGVSLLDKISADIYIKNGVSIIISPFSFKRFETDMHTKDFSAVIGDRDHNNHYFKIGPYAGLLDKHTGLPFKFTISTQLSNRYDISVTGGAYFQGVTGAHWGVGLVLLLLSIMSGSMAYIIIISKKESRDSLSVMFAKALQQDGLSLVYQPIFKIKDESICGFETLLRWNDDRLGSIGPDVFIPLSETDGLQEEVTLYVLKHAIHDFIHVAIQYNIFLSININVSDLHSERFSSTLINLIQDYQIPNGLILLEISERHGGNLEDMKLFIEKYKLIGVRFAIDDFGTGHSNLNLISALEIDEIKIDKCFTDTIGTTSFRKNILPGLQTMFKHISEKIIFEGVETQIQVEYLKEFWPGSCIQGWYYSKALGFPEAVKLISQNRESHPKRLINRT</sequence>
<accession>A0A8H9YTJ6</accession>
<evidence type="ECO:0000313" key="12">
    <source>
        <dbReference type="EMBL" id="MBC3294353.1"/>
    </source>
</evidence>